<sequence>MQYSLGIDAGGTYTDAVLIRDTDGVIVDSNKALTTYPDLLPGIKNTHDILGITCPKNESPFHLAFLIIELHHYLWTGRLFLLWFSEAVKKLTIELPSKAQM</sequence>
<proteinExistence type="predicted"/>
<dbReference type="EMBL" id="CP009513">
    <property type="protein sequence ID" value="AKB68219.1"/>
    <property type="molecule type" value="Genomic_DNA"/>
</dbReference>
<evidence type="ECO:0000313" key="2">
    <source>
        <dbReference type="EMBL" id="AKB68219.1"/>
    </source>
</evidence>
<feature type="domain" description="Hydantoinase/oxoprolinase N-terminal" evidence="1">
    <location>
        <begin position="5"/>
        <end position="46"/>
    </location>
</feature>
<dbReference type="HOGENOM" id="CLU_2285063_0_0_2"/>
<gene>
    <name evidence="2" type="ORF">MSMAL_1676</name>
</gene>
<dbReference type="AlphaFoldDB" id="A0A0E3RS62"/>
<dbReference type="InterPro" id="IPR008040">
    <property type="entry name" value="Hydant_A_N"/>
</dbReference>
<dbReference type="InterPro" id="IPR043129">
    <property type="entry name" value="ATPase_NBD"/>
</dbReference>
<reference evidence="2 3" key="1">
    <citation type="submission" date="2014-07" db="EMBL/GenBank/DDBJ databases">
        <title>Methanogenic archaea and the global carbon cycle.</title>
        <authorList>
            <person name="Henriksen J.R."/>
            <person name="Luke J."/>
            <person name="Reinhart S."/>
            <person name="Benedict M.N."/>
            <person name="Youngblut N.D."/>
            <person name="Metcalf M.E."/>
            <person name="Whitaker R.J."/>
            <person name="Metcalf W.W."/>
        </authorList>
    </citation>
    <scope>NUCLEOTIDE SEQUENCE [LARGE SCALE GENOMIC DNA]</scope>
    <source>
        <strain evidence="2 3">LYC</strain>
    </source>
</reference>
<dbReference type="Proteomes" id="UP000033063">
    <property type="component" value="Chromosome"/>
</dbReference>
<dbReference type="PATRIC" id="fig|1434114.4.peg.2118"/>
<protein>
    <recommendedName>
        <fullName evidence="1">Hydantoinase/oxoprolinase N-terminal domain-containing protein</fullName>
    </recommendedName>
</protein>
<dbReference type="SUPFAM" id="SSF53067">
    <property type="entry name" value="Actin-like ATPase domain"/>
    <property type="match status" value="1"/>
</dbReference>
<evidence type="ECO:0000259" key="1">
    <source>
        <dbReference type="Pfam" id="PF05378"/>
    </source>
</evidence>
<name>A0A0E3RS62_METMZ</name>
<accession>A0A0E3RS62</accession>
<dbReference type="Pfam" id="PF05378">
    <property type="entry name" value="Hydant_A_N"/>
    <property type="match status" value="1"/>
</dbReference>
<evidence type="ECO:0000313" key="3">
    <source>
        <dbReference type="Proteomes" id="UP000033063"/>
    </source>
</evidence>
<organism evidence="2 3">
    <name type="scientific">Methanosarcina mazei LYC</name>
    <dbReference type="NCBI Taxonomy" id="1434114"/>
    <lineage>
        <taxon>Archaea</taxon>
        <taxon>Methanobacteriati</taxon>
        <taxon>Methanobacteriota</taxon>
        <taxon>Stenosarchaea group</taxon>
        <taxon>Methanomicrobia</taxon>
        <taxon>Methanosarcinales</taxon>
        <taxon>Methanosarcinaceae</taxon>
        <taxon>Methanosarcina</taxon>
    </lineage>
</organism>